<keyword evidence="7" id="KW-1185">Reference proteome</keyword>
<dbReference type="SUPFAM" id="SSF46785">
    <property type="entry name" value="Winged helix' DNA-binding domain"/>
    <property type="match status" value="1"/>
</dbReference>
<keyword evidence="1" id="KW-0489">Methyltransferase</keyword>
<evidence type="ECO:0000313" key="7">
    <source>
        <dbReference type="Proteomes" id="UP000564885"/>
    </source>
</evidence>
<feature type="domain" description="O-methyltransferase dimerisation" evidence="5">
    <location>
        <begin position="3"/>
        <end position="72"/>
    </location>
</feature>
<keyword evidence="2" id="KW-0808">Transferase</keyword>
<dbReference type="GO" id="GO:0008171">
    <property type="term" value="F:O-methyltransferase activity"/>
    <property type="evidence" value="ECO:0007669"/>
    <property type="project" value="InterPro"/>
</dbReference>
<protein>
    <recommendedName>
        <fullName evidence="8">O-methyltransferase</fullName>
    </recommendedName>
</protein>
<dbReference type="InterPro" id="IPR036390">
    <property type="entry name" value="WH_DNA-bd_sf"/>
</dbReference>
<dbReference type="Pfam" id="PF08100">
    <property type="entry name" value="Dimerisation"/>
    <property type="match status" value="1"/>
</dbReference>
<dbReference type="PROSITE" id="PS51683">
    <property type="entry name" value="SAM_OMT_II"/>
    <property type="match status" value="1"/>
</dbReference>
<keyword evidence="3" id="KW-0949">S-adenosyl-L-methionine</keyword>
<evidence type="ECO:0000313" key="6">
    <source>
        <dbReference type="EMBL" id="NNM71623.1"/>
    </source>
</evidence>
<dbReference type="InterPro" id="IPR001077">
    <property type="entry name" value="COMT_C"/>
</dbReference>
<reference evidence="6 7" key="1">
    <citation type="submission" date="2020-04" db="EMBL/GenBank/DDBJ databases">
        <title>Enterovirga sp. isolate from soil.</title>
        <authorList>
            <person name="Chea S."/>
            <person name="Kim D.-U."/>
        </authorList>
    </citation>
    <scope>NUCLEOTIDE SEQUENCE [LARGE SCALE GENOMIC DNA]</scope>
    <source>
        <strain evidence="6 7">DB1703</strain>
    </source>
</reference>
<dbReference type="SUPFAM" id="SSF53335">
    <property type="entry name" value="S-adenosyl-L-methionine-dependent methyltransferases"/>
    <property type="match status" value="1"/>
</dbReference>
<evidence type="ECO:0000259" key="4">
    <source>
        <dbReference type="Pfam" id="PF00891"/>
    </source>
</evidence>
<accession>A0A849ICH2</accession>
<proteinExistence type="predicted"/>
<feature type="domain" description="O-methyltransferase C-terminal" evidence="4">
    <location>
        <begin position="100"/>
        <end position="184"/>
    </location>
</feature>
<evidence type="ECO:0000256" key="2">
    <source>
        <dbReference type="ARBA" id="ARBA00022679"/>
    </source>
</evidence>
<evidence type="ECO:0008006" key="8">
    <source>
        <dbReference type="Google" id="ProtNLM"/>
    </source>
</evidence>
<name>A0A849ICH2_9HYPH</name>
<dbReference type="Proteomes" id="UP000564885">
    <property type="component" value="Unassembled WGS sequence"/>
</dbReference>
<dbReference type="InterPro" id="IPR036388">
    <property type="entry name" value="WH-like_DNA-bd_sf"/>
</dbReference>
<dbReference type="InterPro" id="IPR016461">
    <property type="entry name" value="COMT-like"/>
</dbReference>
<dbReference type="Pfam" id="PF00891">
    <property type="entry name" value="Methyltransf_2"/>
    <property type="match status" value="1"/>
</dbReference>
<gene>
    <name evidence="6" type="ORF">HJG44_04315</name>
</gene>
<evidence type="ECO:0000256" key="3">
    <source>
        <dbReference type="ARBA" id="ARBA00022691"/>
    </source>
</evidence>
<dbReference type="GO" id="GO:0032259">
    <property type="term" value="P:methylation"/>
    <property type="evidence" value="ECO:0007669"/>
    <property type="project" value="UniProtKB-KW"/>
</dbReference>
<evidence type="ECO:0000259" key="5">
    <source>
        <dbReference type="Pfam" id="PF08100"/>
    </source>
</evidence>
<organism evidence="6 7">
    <name type="scientific">Enterovirga aerilata</name>
    <dbReference type="NCBI Taxonomy" id="2730920"/>
    <lineage>
        <taxon>Bacteria</taxon>
        <taxon>Pseudomonadati</taxon>
        <taxon>Pseudomonadota</taxon>
        <taxon>Alphaproteobacteria</taxon>
        <taxon>Hyphomicrobiales</taxon>
        <taxon>Methylobacteriaceae</taxon>
        <taxon>Enterovirga</taxon>
    </lineage>
</organism>
<dbReference type="InterPro" id="IPR012967">
    <property type="entry name" value="COMT_dimerisation"/>
</dbReference>
<evidence type="ECO:0000256" key="1">
    <source>
        <dbReference type="ARBA" id="ARBA00022603"/>
    </source>
</evidence>
<dbReference type="PANTHER" id="PTHR43712:SF2">
    <property type="entry name" value="O-METHYLTRANSFERASE CICE"/>
    <property type="match status" value="1"/>
</dbReference>
<dbReference type="PANTHER" id="PTHR43712">
    <property type="entry name" value="PUTATIVE (AFU_ORTHOLOGUE AFUA_4G14580)-RELATED"/>
    <property type="match status" value="1"/>
</dbReference>
<dbReference type="GO" id="GO:0046983">
    <property type="term" value="F:protein dimerization activity"/>
    <property type="evidence" value="ECO:0007669"/>
    <property type="project" value="InterPro"/>
</dbReference>
<dbReference type="InterPro" id="IPR029063">
    <property type="entry name" value="SAM-dependent_MTases_sf"/>
</dbReference>
<dbReference type="EMBL" id="JABEPP010000001">
    <property type="protein sequence ID" value="NNM71623.1"/>
    <property type="molecule type" value="Genomic_DNA"/>
</dbReference>
<sequence>MTQMITGFWVTQIVRGAAMFGYADHLRHGPASAEAIAEAEGLDAAATFRHLRACVTLGLVAHDGCAFRTTPLLETLRRDDPRSLRALALSQAAPGHWLSWGRFTDALRTGERQTVPALGAEIFDYFAQHPTEAGDFTEAMSSLSAAVAGEVARVLDVVGIERVVDVGGAAGRCSSRCLRSIPAFTGQSSTSPA</sequence>
<dbReference type="AlphaFoldDB" id="A0A849ICH2"/>
<dbReference type="Gene3D" id="3.40.50.150">
    <property type="entry name" value="Vaccinia Virus protein VP39"/>
    <property type="match status" value="1"/>
</dbReference>
<comment type="caution">
    <text evidence="6">The sequence shown here is derived from an EMBL/GenBank/DDBJ whole genome shotgun (WGS) entry which is preliminary data.</text>
</comment>
<dbReference type="Gene3D" id="1.10.10.10">
    <property type="entry name" value="Winged helix-like DNA-binding domain superfamily/Winged helix DNA-binding domain"/>
    <property type="match status" value="1"/>
</dbReference>